<sequence length="104" mass="11979">MLEASQIAFPIFFLSFIACWHLMMVKLHTFPSTLEMLHCIGKNQHTRVFFGALHKFNARTQKYTCCSEGNLKLNCCKRRMILKLQEEEGGNAHLDIAALLLEHV</sequence>
<dbReference type="AlphaFoldDB" id="A0A8T2SS50"/>
<proteinExistence type="predicted"/>
<gene>
    <name evidence="2" type="ORF">KP509_17G012700</name>
</gene>
<keyword evidence="1" id="KW-1133">Transmembrane helix</keyword>
<feature type="transmembrane region" description="Helical" evidence="1">
    <location>
        <begin position="6"/>
        <end position="25"/>
    </location>
</feature>
<organism evidence="2 3">
    <name type="scientific">Ceratopteris richardii</name>
    <name type="common">Triangle waterfern</name>
    <dbReference type="NCBI Taxonomy" id="49495"/>
    <lineage>
        <taxon>Eukaryota</taxon>
        <taxon>Viridiplantae</taxon>
        <taxon>Streptophyta</taxon>
        <taxon>Embryophyta</taxon>
        <taxon>Tracheophyta</taxon>
        <taxon>Polypodiopsida</taxon>
        <taxon>Polypodiidae</taxon>
        <taxon>Polypodiales</taxon>
        <taxon>Pteridineae</taxon>
        <taxon>Pteridaceae</taxon>
        <taxon>Parkerioideae</taxon>
        <taxon>Ceratopteris</taxon>
    </lineage>
</organism>
<evidence type="ECO:0000313" key="2">
    <source>
        <dbReference type="EMBL" id="KAH7372608.1"/>
    </source>
</evidence>
<reference evidence="2" key="1">
    <citation type="submission" date="2021-08" db="EMBL/GenBank/DDBJ databases">
        <title>WGS assembly of Ceratopteris richardii.</title>
        <authorList>
            <person name="Marchant D.B."/>
            <person name="Chen G."/>
            <person name="Jenkins J."/>
            <person name="Shu S."/>
            <person name="Leebens-Mack J."/>
            <person name="Grimwood J."/>
            <person name="Schmutz J."/>
            <person name="Soltis P."/>
            <person name="Soltis D."/>
            <person name="Chen Z.-H."/>
        </authorList>
    </citation>
    <scope>NUCLEOTIDE SEQUENCE</scope>
    <source>
        <strain evidence="2">Whitten #5841</strain>
        <tissue evidence="2">Leaf</tissue>
    </source>
</reference>
<evidence type="ECO:0000256" key="1">
    <source>
        <dbReference type="SAM" id="Phobius"/>
    </source>
</evidence>
<dbReference type="EMBL" id="CM035422">
    <property type="protein sequence ID" value="KAH7372608.1"/>
    <property type="molecule type" value="Genomic_DNA"/>
</dbReference>
<keyword evidence="1" id="KW-0472">Membrane</keyword>
<accession>A0A8T2SS50</accession>
<name>A0A8T2SS50_CERRI</name>
<keyword evidence="1" id="KW-0812">Transmembrane</keyword>
<protein>
    <submittedName>
        <fullName evidence="2">Uncharacterized protein</fullName>
    </submittedName>
</protein>
<evidence type="ECO:0000313" key="3">
    <source>
        <dbReference type="Proteomes" id="UP000825935"/>
    </source>
</evidence>
<comment type="caution">
    <text evidence="2">The sequence shown here is derived from an EMBL/GenBank/DDBJ whole genome shotgun (WGS) entry which is preliminary data.</text>
</comment>
<keyword evidence="3" id="KW-1185">Reference proteome</keyword>
<dbReference type="Proteomes" id="UP000825935">
    <property type="component" value="Chromosome 17"/>
</dbReference>